<dbReference type="Pfam" id="PF04773">
    <property type="entry name" value="FecR"/>
    <property type="match status" value="1"/>
</dbReference>
<evidence type="ECO:0000313" key="3">
    <source>
        <dbReference type="Proteomes" id="UP000050465"/>
    </source>
</evidence>
<organism evidence="2 3">
    <name type="scientific">Phormidesmis priestleyi Ana</name>
    <dbReference type="NCBI Taxonomy" id="1666911"/>
    <lineage>
        <taxon>Bacteria</taxon>
        <taxon>Bacillati</taxon>
        <taxon>Cyanobacteriota</taxon>
        <taxon>Cyanophyceae</taxon>
        <taxon>Leptolyngbyales</taxon>
        <taxon>Leptolyngbyaceae</taxon>
        <taxon>Phormidesmis</taxon>
    </lineage>
</organism>
<protein>
    <submittedName>
        <fullName evidence="2">FecR family protein</fullName>
    </submittedName>
</protein>
<feature type="domain" description="FecR protein" evidence="1">
    <location>
        <begin position="51"/>
        <end position="153"/>
    </location>
</feature>
<evidence type="ECO:0000313" key="2">
    <source>
        <dbReference type="EMBL" id="KPQ35364.1"/>
    </source>
</evidence>
<dbReference type="STRING" id="1666911.HLUCCA11_10405"/>
<gene>
    <name evidence="2" type="ORF">HLUCCA11_10405</name>
</gene>
<dbReference type="PANTHER" id="PTHR38731">
    <property type="entry name" value="LIPL45-RELATED LIPOPROTEIN-RELATED"/>
    <property type="match status" value="1"/>
</dbReference>
<evidence type="ECO:0000259" key="1">
    <source>
        <dbReference type="Pfam" id="PF04773"/>
    </source>
</evidence>
<accession>A0A0P8DFZ7</accession>
<dbReference type="AlphaFoldDB" id="A0A0P8DFZ7"/>
<sequence>MGSGITQTKPVTLQGNRWLTIEQVTGQVNFTPYQGTRRPARRGDRLSVVGDVLETNADAAARLTIDQQTGFVAIAENSRVQVQALSITPNGGRITALNVSRGQVRLRIRPLTNPETEIEIHTPAGVSGVRGTDFGVTVQPDGQTGVATLEGSVAVSAEMQTVAVNAEMQTSVYPGEAPEPPEPLRNDPTLFVERLVKLPNSTTETSLVRLTGYTDKVNLLKVNDDLKRLSRTGRFDLVVPIFNSPGSEPGQLRILATVITPLGTEQRYDLVVP</sequence>
<dbReference type="EMBL" id="LJZR01000012">
    <property type="protein sequence ID" value="KPQ35364.1"/>
    <property type="molecule type" value="Genomic_DNA"/>
</dbReference>
<name>A0A0P8DFZ7_9CYAN</name>
<dbReference type="PANTHER" id="PTHR38731:SF1">
    <property type="entry name" value="FECR PROTEIN DOMAIN-CONTAINING PROTEIN"/>
    <property type="match status" value="1"/>
</dbReference>
<comment type="caution">
    <text evidence="2">The sequence shown here is derived from an EMBL/GenBank/DDBJ whole genome shotgun (WGS) entry which is preliminary data.</text>
</comment>
<dbReference type="Gene3D" id="2.60.120.1440">
    <property type="match status" value="1"/>
</dbReference>
<dbReference type="Proteomes" id="UP000050465">
    <property type="component" value="Unassembled WGS sequence"/>
</dbReference>
<proteinExistence type="predicted"/>
<dbReference type="PATRIC" id="fig|1666911.3.peg.4227"/>
<reference evidence="2 3" key="1">
    <citation type="submission" date="2015-09" db="EMBL/GenBank/DDBJ databases">
        <title>Identification and resolution of microdiversity through metagenomic sequencing of parallel consortia.</title>
        <authorList>
            <person name="Nelson W.C."/>
            <person name="Romine M.F."/>
            <person name="Lindemann S.R."/>
        </authorList>
    </citation>
    <scope>NUCLEOTIDE SEQUENCE [LARGE SCALE GENOMIC DNA]</scope>
    <source>
        <strain evidence="2">Ana</strain>
    </source>
</reference>
<dbReference type="InterPro" id="IPR006860">
    <property type="entry name" value="FecR"/>
</dbReference>